<evidence type="ECO:0000256" key="5">
    <source>
        <dbReference type="ARBA" id="ARBA00022741"/>
    </source>
</evidence>
<keyword evidence="5" id="KW-0547">Nucleotide-binding</keyword>
<dbReference type="InterPro" id="IPR032171">
    <property type="entry name" value="COR-A"/>
</dbReference>
<evidence type="ECO:0000256" key="2">
    <source>
        <dbReference type="ARBA" id="ARBA00022527"/>
    </source>
</evidence>
<dbReference type="AlphaFoldDB" id="A0A7S3V2N8"/>
<dbReference type="Pfam" id="PF16095">
    <property type="entry name" value="COR-A"/>
    <property type="match status" value="1"/>
</dbReference>
<dbReference type="SUPFAM" id="SSF52540">
    <property type="entry name" value="P-loop containing nucleoside triphosphate hydrolases"/>
    <property type="match status" value="1"/>
</dbReference>
<feature type="domain" description="Roc" evidence="10">
    <location>
        <begin position="214"/>
        <end position="486"/>
    </location>
</feature>
<dbReference type="Pfam" id="PF13516">
    <property type="entry name" value="LRR_6"/>
    <property type="match status" value="2"/>
</dbReference>
<dbReference type="PROSITE" id="PS51424">
    <property type="entry name" value="ROC"/>
    <property type="match status" value="1"/>
</dbReference>
<dbReference type="PANTHER" id="PTHR24111:SF0">
    <property type="entry name" value="LEUCINE-RICH REPEAT-CONTAINING PROTEIN"/>
    <property type="match status" value="1"/>
</dbReference>
<evidence type="ECO:0000256" key="7">
    <source>
        <dbReference type="ARBA" id="ARBA00022840"/>
    </source>
</evidence>
<keyword evidence="2" id="KW-0723">Serine/threonine-protein kinase</keyword>
<dbReference type="InterPro" id="IPR036388">
    <property type="entry name" value="WH-like_DNA-bd_sf"/>
</dbReference>
<dbReference type="Gene3D" id="3.80.10.10">
    <property type="entry name" value="Ribonuclease Inhibitor"/>
    <property type="match status" value="2"/>
</dbReference>
<dbReference type="InterPro" id="IPR032675">
    <property type="entry name" value="LRR_dom_sf"/>
</dbReference>
<dbReference type="GO" id="GO:0004674">
    <property type="term" value="F:protein serine/threonine kinase activity"/>
    <property type="evidence" value="ECO:0007669"/>
    <property type="project" value="UniProtKB-KW"/>
</dbReference>
<sequence length="822" mass="93054">MSRFNYTWKFALSPQDVVDILRNKDAEEDDRGLAVSFSKLKLNSQNAYDIAEALKDNENCKALDFCINTIGPDGAKAFAEAALYCRVYTMCLHSNGIGDEGMIAFADALKSENCYLRELYLASNDIGKDGALALAEALKVNTRLVAIYFTRNNVGEEAGKAFVDALQYNKTLITFKLNHDNGIKPGTIARINDLVEKNAERQLKLFTETRATDEKFPWHQAKLMVIGQGQVGKTSTVRSLTGMPFDPEKVKSTIGVQTTPVKLLRNLDNQYNHTWSAEDEKYRGAVGGYLNSLSLQIVASKVSSKDESLLPKASEKLNTNAETFKPLPEPGIHNREEVVRKMTTMLAGAMDNNGISIDIWDYGGQDVFHTLHHLLLTRHGLYLLCFASDDLVKDEAEALRYLTFWLNSAKIHAPEAPVIIVGTKAELLKEDELKNINEVVSKLASRYPQVVMRTTESITSFYPISNVEGTGVDDLRDIINAVTVEQKYVNRPLSLLWMKCLDTLIDLSERESRDWLSLTEVTKLANETGIRSKSEVLEMLKLFHELGKLFHFDATDNLSSIIIMKPQWLVDRVAEVIRDKDMHQYDELQQQRIKDNGLYEDYKRLYEEGITTRELLEDLWGHVQVDFLLDLMRETLLLSDYTFGRHKKGDADLYLVPSLLTTSKNLINDDDFECYCIYDFSKVCLPQGVFDRIVCVLIAYSGRFEDSQKPVLSQGKAMLWLGKGSVICLEEGSQKIHLSINKSDNASSSMRVITHTLKKVNQDVMNSKLVWDLYLSTNDENTILYEKAMKKKLKPWFVTGQQKADSAVIQRADLNVFMDFLS</sequence>
<organism evidence="11">
    <name type="scientific">Aplanochytrium stocchinoi</name>
    <dbReference type="NCBI Taxonomy" id="215587"/>
    <lineage>
        <taxon>Eukaryota</taxon>
        <taxon>Sar</taxon>
        <taxon>Stramenopiles</taxon>
        <taxon>Bigyra</taxon>
        <taxon>Labyrinthulomycetes</taxon>
        <taxon>Thraustochytrida</taxon>
        <taxon>Thraustochytriidae</taxon>
        <taxon>Aplanochytrium</taxon>
    </lineage>
</organism>
<evidence type="ECO:0000259" key="10">
    <source>
        <dbReference type="PROSITE" id="PS51424"/>
    </source>
</evidence>
<dbReference type="InterPro" id="IPR020859">
    <property type="entry name" value="ROC"/>
</dbReference>
<dbReference type="SMART" id="SM00368">
    <property type="entry name" value="LRR_RI"/>
    <property type="match status" value="3"/>
</dbReference>
<evidence type="ECO:0000256" key="4">
    <source>
        <dbReference type="ARBA" id="ARBA00022737"/>
    </source>
</evidence>
<gene>
    <name evidence="11" type="ORF">ASTO00021_LOCUS17953</name>
</gene>
<dbReference type="EMBL" id="HBIN01023312">
    <property type="protein sequence ID" value="CAE0447989.1"/>
    <property type="molecule type" value="Transcribed_RNA"/>
</dbReference>
<dbReference type="EC" id="2.7.11.1" evidence="1"/>
<evidence type="ECO:0000256" key="8">
    <source>
        <dbReference type="ARBA" id="ARBA00047899"/>
    </source>
</evidence>
<dbReference type="SUPFAM" id="SSF52047">
    <property type="entry name" value="RNI-like"/>
    <property type="match status" value="1"/>
</dbReference>
<comment type="catalytic activity">
    <reaction evidence="8">
        <text>L-threonyl-[protein] + ATP = O-phospho-L-threonyl-[protein] + ADP + H(+)</text>
        <dbReference type="Rhea" id="RHEA:46608"/>
        <dbReference type="Rhea" id="RHEA-COMP:11060"/>
        <dbReference type="Rhea" id="RHEA-COMP:11605"/>
        <dbReference type="ChEBI" id="CHEBI:15378"/>
        <dbReference type="ChEBI" id="CHEBI:30013"/>
        <dbReference type="ChEBI" id="CHEBI:30616"/>
        <dbReference type="ChEBI" id="CHEBI:61977"/>
        <dbReference type="ChEBI" id="CHEBI:456216"/>
        <dbReference type="EC" id="2.7.11.1"/>
    </reaction>
</comment>
<keyword evidence="6" id="KW-0418">Kinase</keyword>
<keyword evidence="3" id="KW-0808">Transferase</keyword>
<evidence type="ECO:0000256" key="3">
    <source>
        <dbReference type="ARBA" id="ARBA00022679"/>
    </source>
</evidence>
<keyword evidence="4" id="KW-0677">Repeat</keyword>
<evidence type="ECO:0000256" key="9">
    <source>
        <dbReference type="ARBA" id="ARBA00048679"/>
    </source>
</evidence>
<dbReference type="Gene3D" id="3.40.50.300">
    <property type="entry name" value="P-loop containing nucleotide triphosphate hydrolases"/>
    <property type="match status" value="1"/>
</dbReference>
<protein>
    <recommendedName>
        <fullName evidence="1">non-specific serine/threonine protein kinase</fullName>
        <ecNumber evidence="1">2.7.11.1</ecNumber>
    </recommendedName>
</protein>
<evidence type="ECO:0000256" key="1">
    <source>
        <dbReference type="ARBA" id="ARBA00012513"/>
    </source>
</evidence>
<evidence type="ECO:0000313" key="11">
    <source>
        <dbReference type="EMBL" id="CAE0447989.1"/>
    </source>
</evidence>
<dbReference type="PANTHER" id="PTHR24111">
    <property type="entry name" value="LEUCINE-RICH REPEAT-CONTAINING PROTEIN 34"/>
    <property type="match status" value="1"/>
</dbReference>
<dbReference type="Gene3D" id="1.10.10.10">
    <property type="entry name" value="Winged helix-like DNA-binding domain superfamily/Winged helix DNA-binding domain"/>
    <property type="match status" value="1"/>
</dbReference>
<dbReference type="InterPro" id="IPR027417">
    <property type="entry name" value="P-loop_NTPase"/>
</dbReference>
<accession>A0A7S3V2N8</accession>
<dbReference type="GO" id="GO:0005524">
    <property type="term" value="F:ATP binding"/>
    <property type="evidence" value="ECO:0007669"/>
    <property type="project" value="UniProtKB-KW"/>
</dbReference>
<reference evidence="11" key="1">
    <citation type="submission" date="2021-01" db="EMBL/GenBank/DDBJ databases">
        <authorList>
            <person name="Corre E."/>
            <person name="Pelletier E."/>
            <person name="Niang G."/>
            <person name="Scheremetjew M."/>
            <person name="Finn R."/>
            <person name="Kale V."/>
            <person name="Holt S."/>
            <person name="Cochrane G."/>
            <person name="Meng A."/>
            <person name="Brown T."/>
            <person name="Cohen L."/>
        </authorList>
    </citation>
    <scope>NUCLEOTIDE SEQUENCE</scope>
    <source>
        <strain evidence="11">GSBS06</strain>
    </source>
</reference>
<evidence type="ECO:0000256" key="6">
    <source>
        <dbReference type="ARBA" id="ARBA00022777"/>
    </source>
</evidence>
<dbReference type="InterPro" id="IPR001611">
    <property type="entry name" value="Leu-rich_rpt"/>
</dbReference>
<proteinExistence type="predicted"/>
<dbReference type="InterPro" id="IPR052201">
    <property type="entry name" value="LRR-containing_regulator"/>
</dbReference>
<keyword evidence="7" id="KW-0067">ATP-binding</keyword>
<comment type="catalytic activity">
    <reaction evidence="9">
        <text>L-seryl-[protein] + ATP = O-phospho-L-seryl-[protein] + ADP + H(+)</text>
        <dbReference type="Rhea" id="RHEA:17989"/>
        <dbReference type="Rhea" id="RHEA-COMP:9863"/>
        <dbReference type="Rhea" id="RHEA-COMP:11604"/>
        <dbReference type="ChEBI" id="CHEBI:15378"/>
        <dbReference type="ChEBI" id="CHEBI:29999"/>
        <dbReference type="ChEBI" id="CHEBI:30616"/>
        <dbReference type="ChEBI" id="CHEBI:83421"/>
        <dbReference type="ChEBI" id="CHEBI:456216"/>
        <dbReference type="EC" id="2.7.11.1"/>
    </reaction>
</comment>
<dbReference type="Pfam" id="PF08477">
    <property type="entry name" value="Roc"/>
    <property type="match status" value="1"/>
</dbReference>
<name>A0A7S3V2N8_9STRA</name>